<sequence length="124" mass="13169">MALLLAIVGKVLVGIVVALLFLVFAVVVSHFIGKQENNFLHPDPDDGVIKILVLKVIRGFLMAASLLCVPISLTWAGVGTISFWVVTILSTIFLLLLGAVVCLTAQAAAASTENILPVNIDFNQ</sequence>
<dbReference type="Proteomes" id="UP000178615">
    <property type="component" value="Unassembled WGS sequence"/>
</dbReference>
<keyword evidence="1" id="KW-0812">Transmembrane</keyword>
<feature type="transmembrane region" description="Helical" evidence="1">
    <location>
        <begin position="52"/>
        <end position="75"/>
    </location>
</feature>
<keyword evidence="1" id="KW-0472">Membrane</keyword>
<dbReference type="EMBL" id="MEUV01000008">
    <property type="protein sequence ID" value="OGC46305.1"/>
    <property type="molecule type" value="Genomic_DNA"/>
</dbReference>
<gene>
    <name evidence="2" type="ORF">A2V49_00375</name>
</gene>
<reference evidence="2 3" key="1">
    <citation type="journal article" date="2016" name="Nat. Commun.">
        <title>Thousands of microbial genomes shed light on interconnected biogeochemical processes in an aquifer system.</title>
        <authorList>
            <person name="Anantharaman K."/>
            <person name="Brown C.T."/>
            <person name="Hug L.A."/>
            <person name="Sharon I."/>
            <person name="Castelle C.J."/>
            <person name="Probst A.J."/>
            <person name="Thomas B.C."/>
            <person name="Singh A."/>
            <person name="Wilkins M.J."/>
            <person name="Karaoz U."/>
            <person name="Brodie E.L."/>
            <person name="Williams K.H."/>
            <person name="Hubbard S.S."/>
            <person name="Banfield J.F."/>
        </authorList>
    </citation>
    <scope>NUCLEOTIDE SEQUENCE [LARGE SCALE GENOMIC DNA]</scope>
</reference>
<protein>
    <submittedName>
        <fullName evidence="2">Uncharacterized protein</fullName>
    </submittedName>
</protein>
<dbReference type="AlphaFoldDB" id="A0A1F4UMU8"/>
<keyword evidence="1" id="KW-1133">Transmembrane helix</keyword>
<evidence type="ECO:0000313" key="2">
    <source>
        <dbReference type="EMBL" id="OGC46305.1"/>
    </source>
</evidence>
<accession>A0A1F4UMU8</accession>
<name>A0A1F4UMU8_UNCKA</name>
<feature type="transmembrane region" description="Helical" evidence="1">
    <location>
        <begin position="12"/>
        <end position="32"/>
    </location>
</feature>
<comment type="caution">
    <text evidence="2">The sequence shown here is derived from an EMBL/GenBank/DDBJ whole genome shotgun (WGS) entry which is preliminary data.</text>
</comment>
<evidence type="ECO:0000256" key="1">
    <source>
        <dbReference type="SAM" id="Phobius"/>
    </source>
</evidence>
<proteinExistence type="predicted"/>
<feature type="transmembrane region" description="Helical" evidence="1">
    <location>
        <begin position="81"/>
        <end position="103"/>
    </location>
</feature>
<evidence type="ECO:0000313" key="3">
    <source>
        <dbReference type="Proteomes" id="UP000178615"/>
    </source>
</evidence>
<organism evidence="2 3">
    <name type="scientific">candidate division WWE3 bacterium RBG_19FT_COMBO_34_6</name>
    <dbReference type="NCBI Taxonomy" id="1802612"/>
    <lineage>
        <taxon>Bacteria</taxon>
        <taxon>Katanobacteria</taxon>
    </lineage>
</organism>